<accession>A0ABV4J1H2</accession>
<proteinExistence type="predicted"/>
<protein>
    <submittedName>
        <fullName evidence="2">Uncharacterized protein</fullName>
    </submittedName>
</protein>
<feature type="region of interest" description="Disordered" evidence="1">
    <location>
        <begin position="1"/>
        <end position="20"/>
    </location>
</feature>
<dbReference type="Proteomes" id="UP001567537">
    <property type="component" value="Unassembled WGS sequence"/>
</dbReference>
<sequence>MIRTSRARRAELRNRARTTRAAARIRRRGTGTLTTHCIAAGLTPREARSVAGTLRKKAKELGINGTPARIHAGRKMRNDCRRYTPTQVARIAIAYRPRKPAYKTAATRLALAA</sequence>
<organism evidence="2 3">
    <name type="scientific">Streptomyces pimonensis</name>
    <dbReference type="NCBI Taxonomy" id="2860288"/>
    <lineage>
        <taxon>Bacteria</taxon>
        <taxon>Bacillati</taxon>
        <taxon>Actinomycetota</taxon>
        <taxon>Actinomycetes</taxon>
        <taxon>Kitasatosporales</taxon>
        <taxon>Streptomycetaceae</taxon>
        <taxon>Streptomyces</taxon>
    </lineage>
</organism>
<name>A0ABV4J1H2_9ACTN</name>
<gene>
    <name evidence="2" type="ORF">KYY02_19440</name>
</gene>
<evidence type="ECO:0000313" key="2">
    <source>
        <dbReference type="EMBL" id="MEZ3180782.1"/>
    </source>
</evidence>
<comment type="caution">
    <text evidence="2">The sequence shown here is derived from an EMBL/GenBank/DDBJ whole genome shotgun (WGS) entry which is preliminary data.</text>
</comment>
<evidence type="ECO:0000313" key="3">
    <source>
        <dbReference type="Proteomes" id="UP001567537"/>
    </source>
</evidence>
<dbReference type="RefSeq" id="WP_371239671.1">
    <property type="nucleotide sequence ID" value="NZ_JAHWZY010000019.1"/>
</dbReference>
<keyword evidence="3" id="KW-1185">Reference proteome</keyword>
<dbReference type="EMBL" id="JAHWZY010000019">
    <property type="protein sequence ID" value="MEZ3180782.1"/>
    <property type="molecule type" value="Genomic_DNA"/>
</dbReference>
<reference evidence="2 3" key="1">
    <citation type="journal article" date="2021" name="Res Sq">
        <title>Streptomyces Pimoensis sp. nov., Isolated From the Taklimakan Desert in Xinjiang, China.</title>
        <authorList>
            <person name="Zhang P."/>
            <person name="Luo X."/>
            <person name="Luo X."/>
            <person name="Liu Z."/>
            <person name="Xia Z."/>
            <person name="Wan C."/>
            <person name="zhang L."/>
        </authorList>
    </citation>
    <scope>NUCLEOTIDE SEQUENCE [LARGE SCALE GENOMIC DNA]</scope>
    <source>
        <strain evidence="2 3">TRM75549</strain>
    </source>
</reference>
<evidence type="ECO:0000256" key="1">
    <source>
        <dbReference type="SAM" id="MobiDB-lite"/>
    </source>
</evidence>